<protein>
    <submittedName>
        <fullName evidence="2">Uncharacterized protein</fullName>
    </submittedName>
</protein>
<reference evidence="2" key="2">
    <citation type="journal article" date="2015" name="Fish Shellfish Immunol.">
        <title>Early steps in the European eel (Anguilla anguilla)-Vibrio vulnificus interaction in the gills: Role of the RtxA13 toxin.</title>
        <authorList>
            <person name="Callol A."/>
            <person name="Pajuelo D."/>
            <person name="Ebbesson L."/>
            <person name="Teles M."/>
            <person name="MacKenzie S."/>
            <person name="Amaro C."/>
        </authorList>
    </citation>
    <scope>NUCLEOTIDE SEQUENCE</scope>
</reference>
<name>A0A0E9UAX5_ANGAN</name>
<dbReference type="EMBL" id="GBXM01046454">
    <property type="protein sequence ID" value="JAH62123.1"/>
    <property type="molecule type" value="Transcribed_RNA"/>
</dbReference>
<evidence type="ECO:0000256" key="1">
    <source>
        <dbReference type="SAM" id="MobiDB-lite"/>
    </source>
</evidence>
<reference evidence="2" key="1">
    <citation type="submission" date="2014-11" db="EMBL/GenBank/DDBJ databases">
        <authorList>
            <person name="Amaro Gonzalez C."/>
        </authorList>
    </citation>
    <scope>NUCLEOTIDE SEQUENCE</scope>
</reference>
<feature type="compositionally biased region" description="Polar residues" evidence="1">
    <location>
        <begin position="37"/>
        <end position="56"/>
    </location>
</feature>
<feature type="region of interest" description="Disordered" evidence="1">
    <location>
        <begin position="36"/>
        <end position="63"/>
    </location>
</feature>
<organism evidence="2">
    <name type="scientific">Anguilla anguilla</name>
    <name type="common">European freshwater eel</name>
    <name type="synonym">Muraena anguilla</name>
    <dbReference type="NCBI Taxonomy" id="7936"/>
    <lineage>
        <taxon>Eukaryota</taxon>
        <taxon>Metazoa</taxon>
        <taxon>Chordata</taxon>
        <taxon>Craniata</taxon>
        <taxon>Vertebrata</taxon>
        <taxon>Euteleostomi</taxon>
        <taxon>Actinopterygii</taxon>
        <taxon>Neopterygii</taxon>
        <taxon>Teleostei</taxon>
        <taxon>Anguilliformes</taxon>
        <taxon>Anguillidae</taxon>
        <taxon>Anguilla</taxon>
    </lineage>
</organism>
<accession>A0A0E9UAX5</accession>
<sequence>MDEAVARLPISAVFQAPGLERLLIVIGCEVLRETEENQSGLSGSHTLLQSPRTNALISDERTQ</sequence>
<proteinExistence type="predicted"/>
<dbReference type="AlphaFoldDB" id="A0A0E9UAX5"/>
<evidence type="ECO:0000313" key="2">
    <source>
        <dbReference type="EMBL" id="JAH62123.1"/>
    </source>
</evidence>